<name>A0AAD7FT24_9AGAR</name>
<protein>
    <submittedName>
        <fullName evidence="2">Uncharacterized protein</fullName>
    </submittedName>
</protein>
<evidence type="ECO:0000313" key="3">
    <source>
        <dbReference type="Proteomes" id="UP001221142"/>
    </source>
</evidence>
<feature type="region of interest" description="Disordered" evidence="1">
    <location>
        <begin position="1"/>
        <end position="48"/>
    </location>
</feature>
<evidence type="ECO:0000313" key="2">
    <source>
        <dbReference type="EMBL" id="KAJ7636599.1"/>
    </source>
</evidence>
<gene>
    <name evidence="2" type="ORF">FB45DRAFT_1055938</name>
</gene>
<sequence length="270" mass="29321">MSFSESPSLSYDDDDAATLTTDTPPTSPDGSLKGFDAPSHPTPTRAPATVDFISDGGMELDMSHFGLTPCSSPIGPRIFPMPPPLSSPPLVKNRRYASSLKSLYTGTGTGTSLRTNIAPVVPVQLVRRGTPPPPTPPPTKPRRAFSFCALSGLFRRPTANAVDFHNMPPMNPTWAVHTYPPPPVPVRKRALSIRSFRSTKSKGKAPLGIENIGTPPVPVRGARVAVHSFSGYLSDYEETDTEVRAIEREALERSEYWNASRFPDPEIDQL</sequence>
<dbReference type="EMBL" id="JARKIF010000006">
    <property type="protein sequence ID" value="KAJ7636599.1"/>
    <property type="molecule type" value="Genomic_DNA"/>
</dbReference>
<dbReference type="Proteomes" id="UP001221142">
    <property type="component" value="Unassembled WGS sequence"/>
</dbReference>
<comment type="caution">
    <text evidence="2">The sequence shown here is derived from an EMBL/GenBank/DDBJ whole genome shotgun (WGS) entry which is preliminary data.</text>
</comment>
<organism evidence="2 3">
    <name type="scientific">Roridomyces roridus</name>
    <dbReference type="NCBI Taxonomy" id="1738132"/>
    <lineage>
        <taxon>Eukaryota</taxon>
        <taxon>Fungi</taxon>
        <taxon>Dikarya</taxon>
        <taxon>Basidiomycota</taxon>
        <taxon>Agaricomycotina</taxon>
        <taxon>Agaricomycetes</taxon>
        <taxon>Agaricomycetidae</taxon>
        <taxon>Agaricales</taxon>
        <taxon>Marasmiineae</taxon>
        <taxon>Mycenaceae</taxon>
        <taxon>Roridomyces</taxon>
    </lineage>
</organism>
<proteinExistence type="predicted"/>
<reference evidence="2" key="1">
    <citation type="submission" date="2023-03" db="EMBL/GenBank/DDBJ databases">
        <title>Massive genome expansion in bonnet fungi (Mycena s.s.) driven by repeated elements and novel gene families across ecological guilds.</title>
        <authorList>
            <consortium name="Lawrence Berkeley National Laboratory"/>
            <person name="Harder C.B."/>
            <person name="Miyauchi S."/>
            <person name="Viragh M."/>
            <person name="Kuo A."/>
            <person name="Thoen E."/>
            <person name="Andreopoulos B."/>
            <person name="Lu D."/>
            <person name="Skrede I."/>
            <person name="Drula E."/>
            <person name="Henrissat B."/>
            <person name="Morin E."/>
            <person name="Kohler A."/>
            <person name="Barry K."/>
            <person name="LaButti K."/>
            <person name="Morin E."/>
            <person name="Salamov A."/>
            <person name="Lipzen A."/>
            <person name="Mereny Z."/>
            <person name="Hegedus B."/>
            <person name="Baldrian P."/>
            <person name="Stursova M."/>
            <person name="Weitz H."/>
            <person name="Taylor A."/>
            <person name="Grigoriev I.V."/>
            <person name="Nagy L.G."/>
            <person name="Martin F."/>
            <person name="Kauserud H."/>
        </authorList>
    </citation>
    <scope>NUCLEOTIDE SEQUENCE</scope>
    <source>
        <strain evidence="2">9284</strain>
    </source>
</reference>
<keyword evidence="3" id="KW-1185">Reference proteome</keyword>
<accession>A0AAD7FT24</accession>
<dbReference type="AlphaFoldDB" id="A0AAD7FT24"/>
<evidence type="ECO:0000256" key="1">
    <source>
        <dbReference type="SAM" id="MobiDB-lite"/>
    </source>
</evidence>